<reference evidence="1 2" key="1">
    <citation type="journal article" date="2013" name="Curr. Biol.">
        <title>The Genome of the Foraminiferan Reticulomyxa filosa.</title>
        <authorList>
            <person name="Glockner G."/>
            <person name="Hulsmann N."/>
            <person name="Schleicher M."/>
            <person name="Noegel A.A."/>
            <person name="Eichinger L."/>
            <person name="Gallinger C."/>
            <person name="Pawlowski J."/>
            <person name="Sierra R."/>
            <person name="Euteneuer U."/>
            <person name="Pillet L."/>
            <person name="Moustafa A."/>
            <person name="Platzer M."/>
            <person name="Groth M."/>
            <person name="Szafranski K."/>
            <person name="Schliwa M."/>
        </authorList>
    </citation>
    <scope>NUCLEOTIDE SEQUENCE [LARGE SCALE GENOMIC DNA]</scope>
</reference>
<dbReference type="PANTHER" id="PTHR22605">
    <property type="entry name" value="RZ-TYPE DOMAIN-CONTAINING PROTEIN"/>
    <property type="match status" value="1"/>
</dbReference>
<organism evidence="1 2">
    <name type="scientific">Reticulomyxa filosa</name>
    <dbReference type="NCBI Taxonomy" id="46433"/>
    <lineage>
        <taxon>Eukaryota</taxon>
        <taxon>Sar</taxon>
        <taxon>Rhizaria</taxon>
        <taxon>Retaria</taxon>
        <taxon>Foraminifera</taxon>
        <taxon>Monothalamids</taxon>
        <taxon>Reticulomyxidae</taxon>
        <taxon>Reticulomyxa</taxon>
    </lineage>
</organism>
<evidence type="ECO:0000313" key="1">
    <source>
        <dbReference type="EMBL" id="ETO05467.1"/>
    </source>
</evidence>
<dbReference type="GO" id="GO:0016887">
    <property type="term" value="F:ATP hydrolysis activity"/>
    <property type="evidence" value="ECO:0007669"/>
    <property type="project" value="InterPro"/>
</dbReference>
<dbReference type="AlphaFoldDB" id="X6LWG0"/>
<dbReference type="PANTHER" id="PTHR22605:SF1">
    <property type="entry name" value="RZ-TYPE DOMAIN-CONTAINING PROTEIN"/>
    <property type="match status" value="1"/>
</dbReference>
<evidence type="ECO:0000313" key="2">
    <source>
        <dbReference type="Proteomes" id="UP000023152"/>
    </source>
</evidence>
<dbReference type="EMBL" id="ASPP01028086">
    <property type="protein sequence ID" value="ETO05467.1"/>
    <property type="molecule type" value="Genomic_DNA"/>
</dbReference>
<feature type="non-terminal residue" evidence="1">
    <location>
        <position position="227"/>
    </location>
</feature>
<proteinExistence type="predicted"/>
<comment type="caution">
    <text evidence="1">The sequence shown here is derived from an EMBL/GenBank/DDBJ whole genome shotgun (WGS) entry which is preliminary data.</text>
</comment>
<gene>
    <name evidence="1" type="ORF">RFI_31929</name>
</gene>
<dbReference type="Proteomes" id="UP000023152">
    <property type="component" value="Unassembled WGS sequence"/>
</dbReference>
<dbReference type="InterPro" id="IPR031248">
    <property type="entry name" value="RNF213"/>
</dbReference>
<accession>X6LWG0</accession>
<keyword evidence="2" id="KW-1185">Reference proteome</keyword>
<protein>
    <submittedName>
        <fullName evidence="1">Uncharacterized protein</fullName>
    </submittedName>
</protein>
<sequence>MAAIFMKIRTNTYVILMGESGCGETSLIKFFGTRRECASSDERLNERLSKDKEKKEMWILLDEVNTSPDIRWFKELICDHSLDGVKINKFDNNTVIYKKYNKDIDALQSFLRKYLANEFIVSLRDVSRCLHFFYWLMQQYEIVLENDNKLSWAGRALNIALGLYYYFRLDDNGKKMYNDVMYQRNKRSFSELLDSEIKSLSESFEISVQVALHNTLKENLFILFFCV</sequence>
<name>X6LWG0_RETFI</name>
<dbReference type="GO" id="GO:0004842">
    <property type="term" value="F:ubiquitin-protein transferase activity"/>
    <property type="evidence" value="ECO:0007669"/>
    <property type="project" value="InterPro"/>
</dbReference>